<dbReference type="InterPro" id="IPR009057">
    <property type="entry name" value="Homeodomain-like_sf"/>
</dbReference>
<evidence type="ECO:0000313" key="5">
    <source>
        <dbReference type="EMBL" id="OUM21458.1"/>
    </source>
</evidence>
<organism evidence="5 6">
    <name type="scientific">Butyricicoccus porcorum</name>
    <dbReference type="NCBI Taxonomy" id="1945634"/>
    <lineage>
        <taxon>Bacteria</taxon>
        <taxon>Bacillati</taxon>
        <taxon>Bacillota</taxon>
        <taxon>Clostridia</taxon>
        <taxon>Eubacteriales</taxon>
        <taxon>Butyricicoccaceae</taxon>
        <taxon>Butyricicoccus</taxon>
    </lineage>
</organism>
<reference evidence="5 6" key="1">
    <citation type="submission" date="2017-05" db="EMBL/GenBank/DDBJ databases">
        <title>Butyricicoccus porcorum sp. nov. a butyrate-producing bacterium from the swine intestinal tract.</title>
        <authorList>
            <person name="Trachsel J."/>
            <person name="Humphrey S."/>
            <person name="Allen H.K."/>
        </authorList>
    </citation>
    <scope>NUCLEOTIDE SEQUENCE [LARGE SCALE GENOMIC DNA]</scope>
    <source>
        <strain evidence="5">BB10</strain>
    </source>
</reference>
<dbReference type="GO" id="GO:0003700">
    <property type="term" value="F:DNA-binding transcription factor activity"/>
    <property type="evidence" value="ECO:0007669"/>
    <property type="project" value="InterPro"/>
</dbReference>
<gene>
    <name evidence="5" type="ORF">CBW42_02475</name>
</gene>
<dbReference type="CDD" id="cd02208">
    <property type="entry name" value="cupin_RmlC-like"/>
    <property type="match status" value="1"/>
</dbReference>
<accession>A0A252F6Q2</accession>
<dbReference type="InterPro" id="IPR003313">
    <property type="entry name" value="AraC-bd"/>
</dbReference>
<dbReference type="SUPFAM" id="SSF51215">
    <property type="entry name" value="Regulatory protein AraC"/>
    <property type="match status" value="1"/>
</dbReference>
<keyword evidence="3" id="KW-0804">Transcription</keyword>
<dbReference type="InterPro" id="IPR037923">
    <property type="entry name" value="HTH-like"/>
</dbReference>
<dbReference type="Proteomes" id="UP000194903">
    <property type="component" value="Unassembled WGS sequence"/>
</dbReference>
<sequence>MNSINPLSSHLRDSRIPQYCTSHFINEEHSNKHSRLPHIHDNFLELFYVYSGKGRYMVDSQFYDIQEGDIIICNAGILHGENPADTRHVRSYSIGISNVALLCLPDNCLCDEETTPVISCGMLSEHIGSIFRLIHLLSSDEKNLGETCNCLSQSLLLLTYEMLLSRSRNLSIRARTTASATADRIRRYLDVYYREPLTLPSIASALHISEYYLAHVFKDEFGVPPMQYVMKRRIGEAQGLLMDTSIPIGDIADHLGFSSICHLNTMFNKYVGIPPGKYRQSMREMKE</sequence>
<dbReference type="InterPro" id="IPR018062">
    <property type="entry name" value="HTH_AraC-typ_CS"/>
</dbReference>
<dbReference type="Gene3D" id="2.60.120.10">
    <property type="entry name" value="Jelly Rolls"/>
    <property type="match status" value="1"/>
</dbReference>
<dbReference type="GO" id="GO:0043565">
    <property type="term" value="F:sequence-specific DNA binding"/>
    <property type="evidence" value="ECO:0007669"/>
    <property type="project" value="InterPro"/>
</dbReference>
<keyword evidence="6" id="KW-1185">Reference proteome</keyword>
<dbReference type="InterPro" id="IPR018060">
    <property type="entry name" value="HTH_AraC"/>
</dbReference>
<evidence type="ECO:0000256" key="1">
    <source>
        <dbReference type="ARBA" id="ARBA00023015"/>
    </source>
</evidence>
<dbReference type="AlphaFoldDB" id="A0A252F6Q2"/>
<comment type="caution">
    <text evidence="5">The sequence shown here is derived from an EMBL/GenBank/DDBJ whole genome shotgun (WGS) entry which is preliminary data.</text>
</comment>
<dbReference type="PROSITE" id="PS01124">
    <property type="entry name" value="HTH_ARAC_FAMILY_2"/>
    <property type="match status" value="1"/>
</dbReference>
<protein>
    <recommendedName>
        <fullName evidence="4">HTH araC/xylS-type domain-containing protein</fullName>
    </recommendedName>
</protein>
<dbReference type="InterPro" id="IPR014710">
    <property type="entry name" value="RmlC-like_jellyroll"/>
</dbReference>
<name>A0A252F6Q2_9FIRM</name>
<dbReference type="SMART" id="SM00342">
    <property type="entry name" value="HTH_ARAC"/>
    <property type="match status" value="1"/>
</dbReference>
<feature type="domain" description="HTH araC/xylS-type" evidence="4">
    <location>
        <begin position="183"/>
        <end position="281"/>
    </location>
</feature>
<dbReference type="PROSITE" id="PS00041">
    <property type="entry name" value="HTH_ARAC_FAMILY_1"/>
    <property type="match status" value="1"/>
</dbReference>
<dbReference type="Pfam" id="PF12833">
    <property type="entry name" value="HTH_18"/>
    <property type="match status" value="1"/>
</dbReference>
<dbReference type="SUPFAM" id="SSF46689">
    <property type="entry name" value="Homeodomain-like"/>
    <property type="match status" value="2"/>
</dbReference>
<dbReference type="PANTHER" id="PTHR43280">
    <property type="entry name" value="ARAC-FAMILY TRANSCRIPTIONAL REGULATOR"/>
    <property type="match status" value="1"/>
</dbReference>
<dbReference type="EMBL" id="NHOC01000002">
    <property type="protein sequence ID" value="OUM21458.1"/>
    <property type="molecule type" value="Genomic_DNA"/>
</dbReference>
<keyword evidence="1" id="KW-0805">Transcription regulation</keyword>
<evidence type="ECO:0000259" key="4">
    <source>
        <dbReference type="PROSITE" id="PS01124"/>
    </source>
</evidence>
<dbReference type="OrthoDB" id="183331at2"/>
<dbReference type="RefSeq" id="WP_087017416.1">
    <property type="nucleotide sequence ID" value="NZ_NHOC01000002.1"/>
</dbReference>
<evidence type="ECO:0000256" key="3">
    <source>
        <dbReference type="ARBA" id="ARBA00023163"/>
    </source>
</evidence>
<dbReference type="PANTHER" id="PTHR43280:SF2">
    <property type="entry name" value="HTH-TYPE TRANSCRIPTIONAL REGULATOR EXSA"/>
    <property type="match status" value="1"/>
</dbReference>
<evidence type="ECO:0000256" key="2">
    <source>
        <dbReference type="ARBA" id="ARBA00023125"/>
    </source>
</evidence>
<dbReference type="Gene3D" id="1.10.10.60">
    <property type="entry name" value="Homeodomain-like"/>
    <property type="match status" value="2"/>
</dbReference>
<evidence type="ECO:0000313" key="6">
    <source>
        <dbReference type="Proteomes" id="UP000194903"/>
    </source>
</evidence>
<keyword evidence="2" id="KW-0238">DNA-binding</keyword>
<dbReference type="Pfam" id="PF02311">
    <property type="entry name" value="AraC_binding"/>
    <property type="match status" value="1"/>
</dbReference>
<proteinExistence type="predicted"/>